<dbReference type="Pfam" id="PF02881">
    <property type="entry name" value="SRP54_N"/>
    <property type="match status" value="1"/>
</dbReference>
<keyword evidence="3 10" id="KW-0547">Nucleotide-binding</keyword>
<gene>
    <name evidence="10" type="primary">ftsY</name>
    <name evidence="12" type="ORF">MBAV_002943</name>
</gene>
<feature type="binding site" evidence="10">
    <location>
        <begin position="189"/>
        <end position="193"/>
    </location>
    <ligand>
        <name>GTP</name>
        <dbReference type="ChEBI" id="CHEBI:37565"/>
    </ligand>
</feature>
<dbReference type="PROSITE" id="PS00300">
    <property type="entry name" value="SRP54"/>
    <property type="match status" value="1"/>
</dbReference>
<evidence type="ECO:0000256" key="1">
    <source>
        <dbReference type="ARBA" id="ARBA00022475"/>
    </source>
</evidence>
<keyword evidence="7 10" id="KW-0675">Receptor</keyword>
<dbReference type="InterPro" id="IPR027417">
    <property type="entry name" value="P-loop_NTPase"/>
</dbReference>
<comment type="subcellular location">
    <subcellularLocation>
        <location evidence="10">Cell membrane</location>
        <topology evidence="10">Peripheral membrane protein</topology>
        <orientation evidence="10">Cytoplasmic side</orientation>
    </subcellularLocation>
    <subcellularLocation>
        <location evidence="10">Cytoplasm</location>
    </subcellularLocation>
</comment>
<dbReference type="SMART" id="SM00963">
    <property type="entry name" value="SRP54_N"/>
    <property type="match status" value="1"/>
</dbReference>
<dbReference type="GO" id="GO:0006614">
    <property type="term" value="P:SRP-dependent cotranslational protein targeting to membrane"/>
    <property type="evidence" value="ECO:0007669"/>
    <property type="project" value="InterPro"/>
</dbReference>
<proteinExistence type="inferred from homology"/>
<dbReference type="GO" id="GO:0005525">
    <property type="term" value="F:GTP binding"/>
    <property type="evidence" value="ECO:0007669"/>
    <property type="project" value="UniProtKB-UniRule"/>
</dbReference>
<dbReference type="Gene3D" id="1.20.120.140">
    <property type="entry name" value="Signal recognition particle SRP54, nucleotide-binding domain"/>
    <property type="match status" value="1"/>
</dbReference>
<keyword evidence="6 10" id="KW-0472">Membrane</keyword>
<evidence type="ECO:0000259" key="11">
    <source>
        <dbReference type="PROSITE" id="PS00300"/>
    </source>
</evidence>
<dbReference type="InterPro" id="IPR013822">
    <property type="entry name" value="Signal_recog_particl_SRP54_hlx"/>
</dbReference>
<dbReference type="Proteomes" id="UP000033423">
    <property type="component" value="Unassembled WGS sequence"/>
</dbReference>
<dbReference type="InterPro" id="IPR003593">
    <property type="entry name" value="AAA+_ATPase"/>
</dbReference>
<comment type="function">
    <text evidence="9">Involved in targeting and insertion of nascent membrane proteins into the cytoplasmic membrane. Acts as a receptor for the complex formed by the signal recognition particle (SRP) and the ribosome-nascent chain (RNC). Interaction with SRP-RNC leads to the transfer of the RNC complex to the Sec translocase for insertion into the membrane, the hydrolysis of GTP by both Ffh and FtsY, and the dissociation of the SRP-FtsY complex into the individual components.</text>
</comment>
<dbReference type="EC" id="3.6.5.4" evidence="10"/>
<accession>A0A0F3GSG5</accession>
<protein>
    <recommendedName>
        <fullName evidence="10">Signal recognition particle receptor FtsY</fullName>
        <shortName evidence="10">SRP receptor</shortName>
        <ecNumber evidence="10">3.6.5.4</ecNumber>
    </recommendedName>
</protein>
<keyword evidence="2 10" id="KW-0963">Cytoplasm</keyword>
<evidence type="ECO:0000313" key="13">
    <source>
        <dbReference type="Proteomes" id="UP000033423"/>
    </source>
</evidence>
<dbReference type="GO" id="GO:0005047">
    <property type="term" value="F:signal recognition particle binding"/>
    <property type="evidence" value="ECO:0007669"/>
    <property type="project" value="TreeGrafter"/>
</dbReference>
<feature type="binding site" evidence="10">
    <location>
        <begin position="107"/>
        <end position="114"/>
    </location>
    <ligand>
        <name>GTP</name>
        <dbReference type="ChEBI" id="CHEBI:37565"/>
    </ligand>
</feature>
<dbReference type="Gene3D" id="3.40.50.300">
    <property type="entry name" value="P-loop containing nucleotide triphosphate hydrolases"/>
    <property type="match status" value="1"/>
</dbReference>
<comment type="caution">
    <text evidence="12">The sequence shown here is derived from an EMBL/GenBank/DDBJ whole genome shotgun (WGS) entry which is preliminary data.</text>
</comment>
<evidence type="ECO:0000256" key="2">
    <source>
        <dbReference type="ARBA" id="ARBA00022490"/>
    </source>
</evidence>
<comment type="similarity">
    <text evidence="10">Belongs to the GTP-binding SRP family. FtsY subfamily.</text>
</comment>
<dbReference type="InterPro" id="IPR036225">
    <property type="entry name" value="SRP/SRP_N"/>
</dbReference>
<evidence type="ECO:0000313" key="12">
    <source>
        <dbReference type="EMBL" id="KJU84864.1"/>
    </source>
</evidence>
<evidence type="ECO:0000256" key="8">
    <source>
        <dbReference type="ARBA" id="ARBA00048027"/>
    </source>
</evidence>
<evidence type="ECO:0000256" key="5">
    <source>
        <dbReference type="ARBA" id="ARBA00023134"/>
    </source>
</evidence>
<feature type="domain" description="SRP54-type proteins GTP-binding" evidence="11">
    <location>
        <begin position="274"/>
        <end position="287"/>
    </location>
</feature>
<dbReference type="GO" id="GO:0003924">
    <property type="term" value="F:GTPase activity"/>
    <property type="evidence" value="ECO:0007669"/>
    <property type="project" value="UniProtKB-UniRule"/>
</dbReference>
<dbReference type="InterPro" id="IPR000897">
    <property type="entry name" value="SRP54_GTPase_dom"/>
</dbReference>
<evidence type="ECO:0000256" key="4">
    <source>
        <dbReference type="ARBA" id="ARBA00022801"/>
    </source>
</evidence>
<reference evidence="12 13" key="1">
    <citation type="submission" date="2015-02" db="EMBL/GenBank/DDBJ databases">
        <title>Single-cell genomics of uncultivated deep-branching MTB reveals a conserved set of magnetosome genes.</title>
        <authorList>
            <person name="Kolinko S."/>
            <person name="Richter M."/>
            <person name="Glockner F.O."/>
            <person name="Brachmann A."/>
            <person name="Schuler D."/>
        </authorList>
    </citation>
    <scope>NUCLEOTIDE SEQUENCE [LARGE SCALE GENOMIC DNA]</scope>
    <source>
        <strain evidence="12">TM-1</strain>
    </source>
</reference>
<keyword evidence="5 10" id="KW-0342">GTP-binding</keyword>
<evidence type="ECO:0000256" key="3">
    <source>
        <dbReference type="ARBA" id="ARBA00022741"/>
    </source>
</evidence>
<dbReference type="SUPFAM" id="SSF47364">
    <property type="entry name" value="Domain of the SRP/SRP receptor G-proteins"/>
    <property type="match status" value="1"/>
</dbReference>
<feature type="binding site" evidence="10">
    <location>
        <begin position="253"/>
        <end position="256"/>
    </location>
    <ligand>
        <name>GTP</name>
        <dbReference type="ChEBI" id="CHEBI:37565"/>
    </ligand>
</feature>
<dbReference type="SMART" id="SM00382">
    <property type="entry name" value="AAA"/>
    <property type="match status" value="1"/>
</dbReference>
<dbReference type="PATRIC" id="fig|29290.4.peg.3916"/>
<comment type="catalytic activity">
    <reaction evidence="8 10">
        <text>GTP + H2O = GDP + phosphate + H(+)</text>
        <dbReference type="Rhea" id="RHEA:19669"/>
        <dbReference type="ChEBI" id="CHEBI:15377"/>
        <dbReference type="ChEBI" id="CHEBI:15378"/>
        <dbReference type="ChEBI" id="CHEBI:37565"/>
        <dbReference type="ChEBI" id="CHEBI:43474"/>
        <dbReference type="ChEBI" id="CHEBI:58189"/>
        <dbReference type="EC" id="3.6.5.4"/>
    </reaction>
</comment>
<keyword evidence="4 10" id="KW-0378">Hydrolase</keyword>
<dbReference type="SMART" id="SM00962">
    <property type="entry name" value="SRP54"/>
    <property type="match status" value="1"/>
</dbReference>
<organism evidence="12 13">
    <name type="scientific">Candidatus Magnetobacterium bavaricum</name>
    <dbReference type="NCBI Taxonomy" id="29290"/>
    <lineage>
        <taxon>Bacteria</taxon>
        <taxon>Pseudomonadati</taxon>
        <taxon>Nitrospirota</taxon>
        <taxon>Thermodesulfovibrionia</taxon>
        <taxon>Thermodesulfovibrionales</taxon>
        <taxon>Candidatus Magnetobacteriaceae</taxon>
        <taxon>Candidatus Magnetobacterium</taxon>
    </lineage>
</organism>
<evidence type="ECO:0000256" key="6">
    <source>
        <dbReference type="ARBA" id="ARBA00023136"/>
    </source>
</evidence>
<keyword evidence="13" id="KW-1185">Reference proteome</keyword>
<evidence type="ECO:0000256" key="7">
    <source>
        <dbReference type="ARBA" id="ARBA00023170"/>
    </source>
</evidence>
<name>A0A0F3GSG5_9BACT</name>
<dbReference type="HAMAP" id="MF_00920">
    <property type="entry name" value="FtsY"/>
    <property type="match status" value="1"/>
</dbReference>
<dbReference type="GO" id="GO:0005886">
    <property type="term" value="C:plasma membrane"/>
    <property type="evidence" value="ECO:0007669"/>
    <property type="project" value="UniProtKB-SubCell"/>
</dbReference>
<keyword evidence="1 10" id="KW-1003">Cell membrane</keyword>
<dbReference type="NCBIfam" id="TIGR00064">
    <property type="entry name" value="ftsY"/>
    <property type="match status" value="1"/>
</dbReference>
<dbReference type="PANTHER" id="PTHR43134:SF1">
    <property type="entry name" value="SIGNAL RECOGNITION PARTICLE RECEPTOR SUBUNIT ALPHA"/>
    <property type="match status" value="1"/>
</dbReference>
<dbReference type="InterPro" id="IPR004390">
    <property type="entry name" value="SR_rcpt_FtsY"/>
</dbReference>
<dbReference type="PANTHER" id="PTHR43134">
    <property type="entry name" value="SIGNAL RECOGNITION PARTICLE RECEPTOR SUBUNIT ALPHA"/>
    <property type="match status" value="1"/>
</dbReference>
<evidence type="ECO:0000256" key="9">
    <source>
        <dbReference type="ARBA" id="ARBA00053570"/>
    </source>
</evidence>
<dbReference type="CDD" id="cd17874">
    <property type="entry name" value="FtsY"/>
    <property type="match status" value="1"/>
</dbReference>
<dbReference type="AlphaFoldDB" id="A0A0F3GSG5"/>
<dbReference type="Pfam" id="PF00448">
    <property type="entry name" value="SRP54"/>
    <property type="match status" value="1"/>
</dbReference>
<dbReference type="InterPro" id="IPR042101">
    <property type="entry name" value="SRP54_N_sf"/>
</dbReference>
<comment type="subunit">
    <text evidence="10">Part of the signal recognition particle protein translocation system, which is composed of SRP and FtsY.</text>
</comment>
<dbReference type="EMBL" id="LACI01001266">
    <property type="protein sequence ID" value="KJU84864.1"/>
    <property type="molecule type" value="Genomic_DNA"/>
</dbReference>
<dbReference type="FunFam" id="1.20.120.140:FF:000002">
    <property type="entry name" value="Signal recognition particle receptor FtsY"/>
    <property type="match status" value="1"/>
</dbReference>
<dbReference type="SUPFAM" id="SSF52540">
    <property type="entry name" value="P-loop containing nucleoside triphosphate hydrolases"/>
    <property type="match status" value="1"/>
</dbReference>
<dbReference type="GO" id="GO:0005737">
    <property type="term" value="C:cytoplasm"/>
    <property type="evidence" value="ECO:0007669"/>
    <property type="project" value="UniProtKB-SubCell"/>
</dbReference>
<evidence type="ECO:0000256" key="10">
    <source>
        <dbReference type="HAMAP-Rule" id="MF_00920"/>
    </source>
</evidence>
<dbReference type="FunFam" id="3.40.50.300:FF:000053">
    <property type="entry name" value="Signal recognition particle receptor FtsY"/>
    <property type="match status" value="1"/>
</dbReference>
<sequence length="301" mass="32334">MGFVDTLKSGLKKTKEALFTDVEVLFSSRKIDEATIEEFEETLLSADIGVNATTQIVETLLGNYRAGKLKRYDDVKAILKDSMLAILGLPQPFVLYQERPFVVLCVGVNGVGKTTTIGKLAHRSIHQGHSVILAASDTFRAAAIEQLDIWSRRAGAQIVKHQGGSDPAAVAFDAIEAAKARSIDLCIVDTAGRLHTKSPLMDELKKIKKVIGKAIPGAPHETLLVVDATTGQNALHQARIFNEAVGVTGIALTKLDGTAKGGIVLAIKKELNIPIRLIGVGEGIDDFRDFIPEEFVGALCD</sequence>